<accession>A0A5B7KE77</accession>
<evidence type="ECO:0000313" key="2">
    <source>
        <dbReference type="Proteomes" id="UP000324222"/>
    </source>
</evidence>
<proteinExistence type="predicted"/>
<sequence>MTAEEALSYLHSIREHLRYLTQQDADDKVNVVTGEAMESQPDLAAVVKKNSLREYCIPVLIVAPCVSLRVKFDVMCP</sequence>
<reference evidence="1 2" key="1">
    <citation type="submission" date="2019-05" db="EMBL/GenBank/DDBJ databases">
        <title>Another draft genome of Portunus trituberculatus and its Hox gene families provides insights of decapod evolution.</title>
        <authorList>
            <person name="Jeong J.-H."/>
            <person name="Song I."/>
            <person name="Kim S."/>
            <person name="Choi T."/>
            <person name="Kim D."/>
            <person name="Ryu S."/>
            <person name="Kim W."/>
        </authorList>
    </citation>
    <scope>NUCLEOTIDE SEQUENCE [LARGE SCALE GENOMIC DNA]</scope>
    <source>
        <tissue evidence="1">Muscle</tissue>
    </source>
</reference>
<name>A0A5B7KE77_PORTR</name>
<protein>
    <submittedName>
        <fullName evidence="1">Uncharacterized protein</fullName>
    </submittedName>
</protein>
<keyword evidence="2" id="KW-1185">Reference proteome</keyword>
<dbReference type="OrthoDB" id="6348293at2759"/>
<dbReference type="EMBL" id="VSRR010144727">
    <property type="protein sequence ID" value="MPD05166.1"/>
    <property type="molecule type" value="Genomic_DNA"/>
</dbReference>
<gene>
    <name evidence="1" type="ORF">E2C01_100897</name>
</gene>
<comment type="caution">
    <text evidence="1">The sequence shown here is derived from an EMBL/GenBank/DDBJ whole genome shotgun (WGS) entry which is preliminary data.</text>
</comment>
<organism evidence="1 2">
    <name type="scientific">Portunus trituberculatus</name>
    <name type="common">Swimming crab</name>
    <name type="synonym">Neptunus trituberculatus</name>
    <dbReference type="NCBI Taxonomy" id="210409"/>
    <lineage>
        <taxon>Eukaryota</taxon>
        <taxon>Metazoa</taxon>
        <taxon>Ecdysozoa</taxon>
        <taxon>Arthropoda</taxon>
        <taxon>Crustacea</taxon>
        <taxon>Multicrustacea</taxon>
        <taxon>Malacostraca</taxon>
        <taxon>Eumalacostraca</taxon>
        <taxon>Eucarida</taxon>
        <taxon>Decapoda</taxon>
        <taxon>Pleocyemata</taxon>
        <taxon>Brachyura</taxon>
        <taxon>Eubrachyura</taxon>
        <taxon>Portunoidea</taxon>
        <taxon>Portunidae</taxon>
        <taxon>Portuninae</taxon>
        <taxon>Portunus</taxon>
    </lineage>
</organism>
<evidence type="ECO:0000313" key="1">
    <source>
        <dbReference type="EMBL" id="MPD05166.1"/>
    </source>
</evidence>
<dbReference type="AlphaFoldDB" id="A0A5B7KE77"/>
<dbReference type="Proteomes" id="UP000324222">
    <property type="component" value="Unassembled WGS sequence"/>
</dbReference>